<dbReference type="PANTHER" id="PTHR44013:SF6">
    <property type="entry name" value="OS04G0359100 PROTEIN"/>
    <property type="match status" value="1"/>
</dbReference>
<sequence>MLSTFYGDAAVGKEDTSSNWKLLSSSASIHHSYKNNSSLKKAGGLAEFVAVLEGDGLTFPAGISAADAAGLPLAGLTALQAVKAIGTKFDGTDTGANILITAASGGIGTYTVQLAKLGNSHVTATSGTRATWISSEASAPSSDEVLDYTTQEGAAFKNQSGRKYDYTINITKDGRRVQADPEPWQASSCENYLASVLTLFSRKKLSCMVMTMKREELKYLMELVKEGKLKTVINSRHTFEEAAQCLEEEYERPCHREGYCGD</sequence>
<feature type="non-terminal residue" evidence="1">
    <location>
        <position position="262"/>
    </location>
</feature>
<dbReference type="InterPro" id="IPR036291">
    <property type="entry name" value="NAD(P)-bd_dom_sf"/>
</dbReference>
<dbReference type="Gene3D" id="3.40.50.720">
    <property type="entry name" value="NAD(P)-binding Rossmann-like Domain"/>
    <property type="match status" value="1"/>
</dbReference>
<dbReference type="PANTHER" id="PTHR44013">
    <property type="entry name" value="ZINC-TYPE ALCOHOL DEHYDROGENASE-LIKE PROTEIN C16A3.02C"/>
    <property type="match status" value="1"/>
</dbReference>
<dbReference type="Gramene" id="TVU03193">
    <property type="protein sequence ID" value="TVU03193"/>
    <property type="gene ID" value="EJB05_51295"/>
</dbReference>
<dbReference type="Gene3D" id="3.90.180.10">
    <property type="entry name" value="Medium-chain alcohol dehydrogenases, catalytic domain"/>
    <property type="match status" value="1"/>
</dbReference>
<dbReference type="Proteomes" id="UP000324897">
    <property type="component" value="Unassembled WGS sequence"/>
</dbReference>
<dbReference type="Pfam" id="PF13602">
    <property type="entry name" value="ADH_zinc_N_2"/>
    <property type="match status" value="1"/>
</dbReference>
<organism evidence="1 2">
    <name type="scientific">Eragrostis curvula</name>
    <name type="common">weeping love grass</name>
    <dbReference type="NCBI Taxonomy" id="38414"/>
    <lineage>
        <taxon>Eukaryota</taxon>
        <taxon>Viridiplantae</taxon>
        <taxon>Streptophyta</taxon>
        <taxon>Embryophyta</taxon>
        <taxon>Tracheophyta</taxon>
        <taxon>Spermatophyta</taxon>
        <taxon>Magnoliopsida</taxon>
        <taxon>Liliopsida</taxon>
        <taxon>Poales</taxon>
        <taxon>Poaceae</taxon>
        <taxon>PACMAD clade</taxon>
        <taxon>Chloridoideae</taxon>
        <taxon>Eragrostideae</taxon>
        <taxon>Eragrostidinae</taxon>
        <taxon>Eragrostis</taxon>
    </lineage>
</organism>
<name>A0A5J9SVY1_9POAL</name>
<evidence type="ECO:0000313" key="2">
    <source>
        <dbReference type="Proteomes" id="UP000324897"/>
    </source>
</evidence>
<dbReference type="AlphaFoldDB" id="A0A5J9SVY1"/>
<feature type="non-terminal residue" evidence="1">
    <location>
        <position position="1"/>
    </location>
</feature>
<comment type="caution">
    <text evidence="1">The sequence shown here is derived from an EMBL/GenBank/DDBJ whole genome shotgun (WGS) entry which is preliminary data.</text>
</comment>
<dbReference type="EMBL" id="RWGY01000213">
    <property type="protein sequence ID" value="TVU03193.1"/>
    <property type="molecule type" value="Genomic_DNA"/>
</dbReference>
<protein>
    <recommendedName>
        <fullName evidence="3">Enoyl reductase (ER) domain-containing protein</fullName>
    </recommendedName>
</protein>
<dbReference type="OrthoDB" id="48317at2759"/>
<reference evidence="1 2" key="1">
    <citation type="journal article" date="2019" name="Sci. Rep.">
        <title>A high-quality genome of Eragrostis curvula grass provides insights into Poaceae evolution and supports new strategies to enhance forage quality.</title>
        <authorList>
            <person name="Carballo J."/>
            <person name="Santos B.A.C.M."/>
            <person name="Zappacosta D."/>
            <person name="Garbus I."/>
            <person name="Selva J.P."/>
            <person name="Gallo C.A."/>
            <person name="Diaz A."/>
            <person name="Albertini E."/>
            <person name="Caccamo M."/>
            <person name="Echenique V."/>
        </authorList>
    </citation>
    <scope>NUCLEOTIDE SEQUENCE [LARGE SCALE GENOMIC DNA]</scope>
    <source>
        <strain evidence="2">cv. Victoria</strain>
        <tissue evidence="1">Leaf</tissue>
    </source>
</reference>
<dbReference type="InterPro" id="IPR052733">
    <property type="entry name" value="Chloroplast_QOR"/>
</dbReference>
<proteinExistence type="predicted"/>
<evidence type="ECO:0008006" key="3">
    <source>
        <dbReference type="Google" id="ProtNLM"/>
    </source>
</evidence>
<keyword evidence="2" id="KW-1185">Reference proteome</keyword>
<dbReference type="SUPFAM" id="SSF51735">
    <property type="entry name" value="NAD(P)-binding Rossmann-fold domains"/>
    <property type="match status" value="1"/>
</dbReference>
<accession>A0A5J9SVY1</accession>
<gene>
    <name evidence="1" type="ORF">EJB05_51295</name>
</gene>
<evidence type="ECO:0000313" key="1">
    <source>
        <dbReference type="EMBL" id="TVU03193.1"/>
    </source>
</evidence>